<dbReference type="GO" id="GO:0009252">
    <property type="term" value="P:peptidoglycan biosynthetic process"/>
    <property type="evidence" value="ECO:0007669"/>
    <property type="project" value="UniProtKB-UniPathway"/>
</dbReference>
<dbReference type="PANTHER" id="PTHR36699:SF1">
    <property type="entry name" value="L,D-TRANSPEPTIDASE YAFK-RELATED"/>
    <property type="match status" value="1"/>
</dbReference>
<accession>A0A1T4X229</accession>
<evidence type="ECO:0000256" key="7">
    <source>
        <dbReference type="PROSITE-ProRule" id="PRU01373"/>
    </source>
</evidence>
<evidence type="ECO:0000256" key="6">
    <source>
        <dbReference type="ARBA" id="ARBA00023316"/>
    </source>
</evidence>
<keyword evidence="8" id="KW-0732">Signal</keyword>
<keyword evidence="3" id="KW-0808">Transferase</keyword>
<dbReference type="Pfam" id="PF03734">
    <property type="entry name" value="YkuD"/>
    <property type="match status" value="1"/>
</dbReference>
<dbReference type="AlphaFoldDB" id="A0A1T4X229"/>
<organism evidence="10 11">
    <name type="scientific">Paucidesulfovibrio gracilis DSM 16080</name>
    <dbReference type="NCBI Taxonomy" id="1121449"/>
    <lineage>
        <taxon>Bacteria</taxon>
        <taxon>Pseudomonadati</taxon>
        <taxon>Thermodesulfobacteriota</taxon>
        <taxon>Desulfovibrionia</taxon>
        <taxon>Desulfovibrionales</taxon>
        <taxon>Desulfovibrionaceae</taxon>
        <taxon>Paucidesulfovibrio</taxon>
    </lineage>
</organism>
<dbReference type="InterPro" id="IPR056203">
    <property type="entry name" value="Cds6_C"/>
</dbReference>
<dbReference type="GO" id="GO:0071555">
    <property type="term" value="P:cell wall organization"/>
    <property type="evidence" value="ECO:0007669"/>
    <property type="project" value="UniProtKB-UniRule"/>
</dbReference>
<dbReference type="SUPFAM" id="SSF141523">
    <property type="entry name" value="L,D-transpeptidase catalytic domain-like"/>
    <property type="match status" value="1"/>
</dbReference>
<evidence type="ECO:0000256" key="3">
    <source>
        <dbReference type="ARBA" id="ARBA00022679"/>
    </source>
</evidence>
<evidence type="ECO:0000313" key="10">
    <source>
        <dbReference type="EMBL" id="SKA83632.1"/>
    </source>
</evidence>
<dbReference type="EMBL" id="FUYC01000006">
    <property type="protein sequence ID" value="SKA83632.1"/>
    <property type="molecule type" value="Genomic_DNA"/>
</dbReference>
<name>A0A1T4X229_9BACT</name>
<evidence type="ECO:0000313" key="11">
    <source>
        <dbReference type="Proteomes" id="UP000190027"/>
    </source>
</evidence>
<dbReference type="GO" id="GO:0008360">
    <property type="term" value="P:regulation of cell shape"/>
    <property type="evidence" value="ECO:0007669"/>
    <property type="project" value="UniProtKB-UniRule"/>
</dbReference>
<dbReference type="UniPathway" id="UPA00219"/>
<feature type="signal peptide" evidence="8">
    <location>
        <begin position="1"/>
        <end position="22"/>
    </location>
</feature>
<evidence type="ECO:0000259" key="9">
    <source>
        <dbReference type="PROSITE" id="PS52029"/>
    </source>
</evidence>
<dbReference type="PANTHER" id="PTHR36699">
    <property type="entry name" value="LD-TRANSPEPTIDASE"/>
    <property type="match status" value="1"/>
</dbReference>
<evidence type="ECO:0000256" key="1">
    <source>
        <dbReference type="ARBA" id="ARBA00004752"/>
    </source>
</evidence>
<dbReference type="Pfam" id="PF24125">
    <property type="entry name" value="Cds6_C"/>
    <property type="match status" value="2"/>
</dbReference>
<dbReference type="OrthoDB" id="9809748at2"/>
<evidence type="ECO:0000256" key="8">
    <source>
        <dbReference type="SAM" id="SignalP"/>
    </source>
</evidence>
<dbReference type="SUPFAM" id="SSF54427">
    <property type="entry name" value="NTF2-like"/>
    <property type="match status" value="2"/>
</dbReference>
<comment type="similarity">
    <text evidence="2">Belongs to the YkuD family.</text>
</comment>
<dbReference type="Gene3D" id="2.40.440.10">
    <property type="entry name" value="L,D-transpeptidase catalytic domain-like"/>
    <property type="match status" value="1"/>
</dbReference>
<evidence type="ECO:0000256" key="2">
    <source>
        <dbReference type="ARBA" id="ARBA00005992"/>
    </source>
</evidence>
<gene>
    <name evidence="10" type="ORF">SAMN02745704_01687</name>
</gene>
<dbReference type="STRING" id="1121449.SAMN02745704_01687"/>
<dbReference type="InterPro" id="IPR038063">
    <property type="entry name" value="Transpep_catalytic_dom"/>
</dbReference>
<dbReference type="RefSeq" id="WP_078717247.1">
    <property type="nucleotide sequence ID" value="NZ_FUYC01000006.1"/>
</dbReference>
<reference evidence="10 11" key="1">
    <citation type="submission" date="2017-02" db="EMBL/GenBank/DDBJ databases">
        <authorList>
            <person name="Peterson S.W."/>
        </authorList>
    </citation>
    <scope>NUCLEOTIDE SEQUENCE [LARGE SCALE GENOMIC DNA]</scope>
    <source>
        <strain evidence="10 11">DSM 16080</strain>
    </source>
</reference>
<sequence>MKGLTAACLLILSLLTALPSFAGAWRPVLHSHEQGPELLVAVDKARQQLFMLSRRSPLKLLKSLPCTTGQSNGDKLVQGDLRTPEGVYFIQSRLRGGLDWELYGDVAYPLNYPNPVDRIRGKTGSGIWLHGRGKQLVPRDTRGCVALADPDIDGLENDLATGTPVVIADELNWTDTPGEDQLLARKLVSSVQQWAKDWSRRSDDFFAHYDPEGMTRSGVDFQWFQNRKQRIFSSHPWIDVMVENVHALPGPGYWVTWFDQLYRTGSLTSAVGKRLYWLQDDDGNWRIAGREITDAAPDLQKTYLEHRAQTLAPLVRSWADAWETGDLDTYAGFYDPHAVQGSRRGADHIRDYKAQLWEEKRPLRVGLQDLDFRLHSGGIAATFIQTYEDATGYEDKGRKTLVFTPTGQGWRIVSEQWSAL</sequence>
<dbReference type="InterPro" id="IPR032710">
    <property type="entry name" value="NTF2-like_dom_sf"/>
</dbReference>
<dbReference type="GO" id="GO:0004180">
    <property type="term" value="F:carboxypeptidase activity"/>
    <property type="evidence" value="ECO:0007669"/>
    <property type="project" value="UniProtKB-ARBA"/>
</dbReference>
<keyword evidence="11" id="KW-1185">Reference proteome</keyword>
<feature type="active site" description="Proton donor/acceptor" evidence="7">
    <location>
        <position position="130"/>
    </location>
</feature>
<dbReference type="PROSITE" id="PS52029">
    <property type="entry name" value="LD_TPASE"/>
    <property type="match status" value="1"/>
</dbReference>
<dbReference type="Gene3D" id="3.10.450.50">
    <property type="match status" value="1"/>
</dbReference>
<keyword evidence="4 7" id="KW-0133">Cell shape</keyword>
<dbReference type="CDD" id="cd16913">
    <property type="entry name" value="YkuD_like"/>
    <property type="match status" value="1"/>
</dbReference>
<evidence type="ECO:0000256" key="4">
    <source>
        <dbReference type="ARBA" id="ARBA00022960"/>
    </source>
</evidence>
<keyword evidence="6 7" id="KW-0961">Cell wall biogenesis/degradation</keyword>
<comment type="pathway">
    <text evidence="1 7">Cell wall biogenesis; peptidoglycan biosynthesis.</text>
</comment>
<keyword evidence="5 7" id="KW-0573">Peptidoglycan synthesis</keyword>
<protein>
    <submittedName>
        <fullName evidence="10">Murein L,D-transpeptidase YafK</fullName>
    </submittedName>
</protein>
<dbReference type="GO" id="GO:0016740">
    <property type="term" value="F:transferase activity"/>
    <property type="evidence" value="ECO:0007669"/>
    <property type="project" value="UniProtKB-KW"/>
</dbReference>
<proteinExistence type="inferred from homology"/>
<feature type="domain" description="L,D-TPase catalytic" evidence="9">
    <location>
        <begin position="38"/>
        <end position="168"/>
    </location>
</feature>
<dbReference type="Proteomes" id="UP000190027">
    <property type="component" value="Unassembled WGS sequence"/>
</dbReference>
<evidence type="ECO:0000256" key="5">
    <source>
        <dbReference type="ARBA" id="ARBA00022984"/>
    </source>
</evidence>
<feature type="active site" description="Nucleophile" evidence="7">
    <location>
        <position position="144"/>
    </location>
</feature>
<feature type="chain" id="PRO_5012301281" evidence="8">
    <location>
        <begin position="23"/>
        <end position="420"/>
    </location>
</feature>
<dbReference type="InterPro" id="IPR005490">
    <property type="entry name" value="LD_TPept_cat_dom"/>
</dbReference>